<dbReference type="Proteomes" id="UP000823388">
    <property type="component" value="Chromosome 7N"/>
</dbReference>
<dbReference type="FunFam" id="1.10.600.10:FF:000005">
    <property type="entry name" value="Ent-kaur-16-ene synthase, chloroplastic"/>
    <property type="match status" value="1"/>
</dbReference>
<evidence type="ECO:0000256" key="3">
    <source>
        <dbReference type="ARBA" id="ARBA00022723"/>
    </source>
</evidence>
<dbReference type="InterPro" id="IPR050148">
    <property type="entry name" value="Terpene_synthase-like"/>
</dbReference>
<dbReference type="GO" id="GO:0016102">
    <property type="term" value="P:diterpenoid biosynthetic process"/>
    <property type="evidence" value="ECO:0007669"/>
    <property type="project" value="InterPro"/>
</dbReference>
<reference evidence="9" key="1">
    <citation type="journal article" date="2018" name="Plant Physiol.">
        <title>Functional Diversity of Diterpene Synthases in the Biofuel Crop Switchgrass.</title>
        <authorList>
            <person name="Pelot K.A."/>
            <person name="Chen R."/>
            <person name="Hagelthorn D.M."/>
            <person name="Young C.A."/>
            <person name="Addison J.B."/>
            <person name="Muchlinski A."/>
            <person name="Tholl D."/>
            <person name="Zerbe P."/>
        </authorList>
    </citation>
    <scope>NUCLEOTIDE SEQUENCE</scope>
</reference>
<comment type="similarity">
    <text evidence="2">Belongs to the terpene synthase family.</text>
</comment>
<dbReference type="GO" id="GO:0010333">
    <property type="term" value="F:terpene synthase activity"/>
    <property type="evidence" value="ECO:0007669"/>
    <property type="project" value="InterPro"/>
</dbReference>
<comment type="cofactor">
    <cofactor evidence="1">
        <name>Mg(2+)</name>
        <dbReference type="ChEBI" id="CHEBI:18420"/>
    </cofactor>
</comment>
<feature type="domain" description="Terpene synthase N-terminal" evidence="7">
    <location>
        <begin position="233"/>
        <end position="430"/>
    </location>
</feature>
<dbReference type="CDD" id="cd00684">
    <property type="entry name" value="Terpene_cyclase_plant_C1"/>
    <property type="match status" value="1"/>
</dbReference>
<keyword evidence="6" id="KW-0456">Lyase</keyword>
<keyword evidence="5" id="KW-0460">Magnesium</keyword>
<dbReference type="OrthoDB" id="2343925at2759"/>
<dbReference type="Gene3D" id="1.50.10.160">
    <property type="match status" value="1"/>
</dbReference>
<protein>
    <submittedName>
        <fullName evidence="9">Ent-kaurene synthase</fullName>
    </submittedName>
</protein>
<keyword evidence="4" id="KW-0611">Plant defense</keyword>
<dbReference type="InterPro" id="IPR005630">
    <property type="entry name" value="Terpene_synthase_metal-bd"/>
</dbReference>
<dbReference type="GO" id="GO:0006952">
    <property type="term" value="P:defense response"/>
    <property type="evidence" value="ECO:0007669"/>
    <property type="project" value="UniProtKB-KW"/>
</dbReference>
<evidence type="ECO:0000313" key="11">
    <source>
        <dbReference type="Proteomes" id="UP000823388"/>
    </source>
</evidence>
<accession>A0A345ZQ31</accession>
<dbReference type="PANTHER" id="PTHR31739">
    <property type="entry name" value="ENT-COPALYL DIPHOSPHATE SYNTHASE, CHLOROPLASTIC"/>
    <property type="match status" value="1"/>
</dbReference>
<organism evidence="9">
    <name type="scientific">Panicum virgatum</name>
    <name type="common">Blackwell switchgrass</name>
    <dbReference type="NCBI Taxonomy" id="38727"/>
    <lineage>
        <taxon>Eukaryota</taxon>
        <taxon>Viridiplantae</taxon>
        <taxon>Streptophyta</taxon>
        <taxon>Embryophyta</taxon>
        <taxon>Tracheophyta</taxon>
        <taxon>Spermatophyta</taxon>
        <taxon>Magnoliopsida</taxon>
        <taxon>Liliopsida</taxon>
        <taxon>Poales</taxon>
        <taxon>Poaceae</taxon>
        <taxon>PACMAD clade</taxon>
        <taxon>Panicoideae</taxon>
        <taxon>Panicodae</taxon>
        <taxon>Paniceae</taxon>
        <taxon>Panicinae</taxon>
        <taxon>Panicum</taxon>
        <taxon>Panicum sect. Hiantes</taxon>
    </lineage>
</organism>
<dbReference type="InterPro" id="IPR001906">
    <property type="entry name" value="Terpene_synth_N"/>
</dbReference>
<feature type="domain" description="Terpene synthase metal-binding" evidence="8">
    <location>
        <begin position="499"/>
        <end position="738"/>
    </location>
</feature>
<dbReference type="AlphaFoldDB" id="A0A345ZQ31"/>
<evidence type="ECO:0000313" key="9">
    <source>
        <dbReference type="EMBL" id="AXK78857.1"/>
    </source>
</evidence>
<dbReference type="Gene3D" id="1.50.10.130">
    <property type="entry name" value="Terpene synthase, N-terminal domain"/>
    <property type="match status" value="1"/>
</dbReference>
<dbReference type="EMBL" id="CM029050">
    <property type="protein sequence ID" value="KAG2568676.1"/>
    <property type="molecule type" value="Genomic_DNA"/>
</dbReference>
<dbReference type="PANTHER" id="PTHR31739:SF3">
    <property type="entry name" value="ENT-KAUR-16-ENE SYNTHASE, CHLOROPLASTIC"/>
    <property type="match status" value="1"/>
</dbReference>
<keyword evidence="3" id="KW-0479">Metal-binding</keyword>
<sequence length="808" mass="91250">MPRVTAAAPASCSPRGVIPLRSSRASCDSRPCAAGAYAGKRLIAENTRVQNVRRMELETRIRNQLLRPELPPSSYDTAWVSMVPLRGSHQSPCFPQCVEWILQNQQDDGSWGVNPFDSSVNKDVLLSTLACVLALKRWNVGRENIWRGLHFIGRNFSVAMDKQTTAPIGFNITFATMLSLAIDMGLEFPLRQTDVHGILHLREMELKRQAVYGSCGRKAYMAYIAEGLGNMMDWDEVMKFQRENGSLFCCPSTTAGVLIRKYNDQAHQYLNSLVSEFGSAVPAVYPSKLHCQLLMVDALERMGISQHFVNEIKNILDMAFSHWLQKDEEIMMDIATCAMAFRLLRMNGYDVSSDELSHVAEASTFSDSLQGYLNDTKSLLELYKASKVSLSGNDSSLDCVGLWTGNLLKDKLCSSTLQKTPIFGEIEYALKFPFHATLERLEHKRNIEYFDAWGSLMLTTKCSSFHVNQEFLALAVKDFSFSQSVYQDELQHLDSSWVKENKLDQLQFARQKLTYCYLSAAATIFPSELSDARISWAKNGVLTTVVDDFFDVGGSKEELENLIELVEKWHEHHADKYYSEQVRTVFSAIYATTNQLGAKASAAQGRDVTKHLAEIWLDLLRSMMMEAEWQRSQHVPTVEEYMTNAVVSFALGPIVLPALYFVGEELLEHAVKDQEYEKLFRLMSTCGRLLNDSKGFEREGSQGKLNSISLLVLHSGNSMSTEAAKKVIQKSIDKSRRDLLRLVLRKESVVPRPCKELFWKMCKILHLFYFQTDGFSSPKEMVGAVNAVINEPLKIQMSDASLFISSEK</sequence>
<proteinExistence type="evidence at transcript level"/>
<dbReference type="EMBL" id="CM029050">
    <property type="protein sequence ID" value="KAG2568678.1"/>
    <property type="molecule type" value="Genomic_DNA"/>
</dbReference>
<dbReference type="EMBL" id="MH124153">
    <property type="protein sequence ID" value="AXK78857.1"/>
    <property type="molecule type" value="mRNA"/>
</dbReference>
<evidence type="ECO:0000256" key="5">
    <source>
        <dbReference type="ARBA" id="ARBA00022842"/>
    </source>
</evidence>
<dbReference type="Pfam" id="PF01397">
    <property type="entry name" value="Terpene_synth"/>
    <property type="match status" value="1"/>
</dbReference>
<evidence type="ECO:0000259" key="7">
    <source>
        <dbReference type="Pfam" id="PF01397"/>
    </source>
</evidence>
<dbReference type="Gene3D" id="1.10.600.10">
    <property type="entry name" value="Farnesyl Diphosphate Synthase"/>
    <property type="match status" value="1"/>
</dbReference>
<reference evidence="10" key="2">
    <citation type="submission" date="2020-05" db="EMBL/GenBank/DDBJ databases">
        <title>WGS assembly of Panicum virgatum.</title>
        <authorList>
            <person name="Lovell J.T."/>
            <person name="Jenkins J."/>
            <person name="Shu S."/>
            <person name="Juenger T.E."/>
            <person name="Schmutz J."/>
        </authorList>
    </citation>
    <scope>NUCLEOTIDE SEQUENCE</scope>
    <source>
        <strain evidence="10">AP13</strain>
    </source>
</reference>
<evidence type="ECO:0000313" key="10">
    <source>
        <dbReference type="EMBL" id="KAG2568676.1"/>
    </source>
</evidence>
<dbReference type="FunFam" id="1.50.10.160:FF:000002">
    <property type="entry name" value="cis-abienol synthase, chloroplastic"/>
    <property type="match status" value="1"/>
</dbReference>
<evidence type="ECO:0000256" key="4">
    <source>
        <dbReference type="ARBA" id="ARBA00022821"/>
    </source>
</evidence>
<gene>
    <name evidence="10" type="ORF">PVAP13_7NG404900</name>
</gene>
<dbReference type="InterPro" id="IPR008949">
    <property type="entry name" value="Isoprenoid_synthase_dom_sf"/>
</dbReference>
<evidence type="ECO:0000256" key="1">
    <source>
        <dbReference type="ARBA" id="ARBA00001946"/>
    </source>
</evidence>
<dbReference type="SUPFAM" id="SSF48576">
    <property type="entry name" value="Terpenoid synthases"/>
    <property type="match status" value="1"/>
</dbReference>
<dbReference type="Pfam" id="PF03936">
    <property type="entry name" value="Terpene_synth_C"/>
    <property type="match status" value="1"/>
</dbReference>
<dbReference type="SUPFAM" id="SSF48239">
    <property type="entry name" value="Terpenoid cyclases/Protein prenyltransferases"/>
    <property type="match status" value="2"/>
</dbReference>
<keyword evidence="11" id="KW-1185">Reference proteome</keyword>
<evidence type="ECO:0000259" key="8">
    <source>
        <dbReference type="Pfam" id="PF03936"/>
    </source>
</evidence>
<dbReference type="InterPro" id="IPR008930">
    <property type="entry name" value="Terpenoid_cyclase/PrenylTrfase"/>
</dbReference>
<dbReference type="SFLD" id="SFLDG01014">
    <property type="entry name" value="Terpene_Cyclase_Like_1_N-term"/>
    <property type="match status" value="1"/>
</dbReference>
<dbReference type="InterPro" id="IPR036965">
    <property type="entry name" value="Terpene_synth_N_sf"/>
</dbReference>
<dbReference type="FunFam" id="1.50.10.130:FF:000003">
    <property type="entry name" value="Ent-cassa-12,15-diene synthase"/>
    <property type="match status" value="1"/>
</dbReference>
<dbReference type="InterPro" id="IPR044814">
    <property type="entry name" value="Terpene_cyclase_plant_C1"/>
</dbReference>
<name>A0A345ZQ31_PANVG</name>
<evidence type="ECO:0000256" key="2">
    <source>
        <dbReference type="ARBA" id="ARBA00006333"/>
    </source>
</evidence>
<evidence type="ECO:0000256" key="6">
    <source>
        <dbReference type="ARBA" id="ARBA00023239"/>
    </source>
</evidence>
<dbReference type="GO" id="GO:0000287">
    <property type="term" value="F:magnesium ion binding"/>
    <property type="evidence" value="ECO:0007669"/>
    <property type="project" value="InterPro"/>
</dbReference>